<dbReference type="Proteomes" id="UP001604277">
    <property type="component" value="Unassembled WGS sequence"/>
</dbReference>
<evidence type="ECO:0000256" key="1">
    <source>
        <dbReference type="SAM" id="Coils"/>
    </source>
</evidence>
<feature type="coiled-coil region" evidence="1">
    <location>
        <begin position="46"/>
        <end position="94"/>
    </location>
</feature>
<organism evidence="2 3">
    <name type="scientific">Forsythia ovata</name>
    <dbReference type="NCBI Taxonomy" id="205694"/>
    <lineage>
        <taxon>Eukaryota</taxon>
        <taxon>Viridiplantae</taxon>
        <taxon>Streptophyta</taxon>
        <taxon>Embryophyta</taxon>
        <taxon>Tracheophyta</taxon>
        <taxon>Spermatophyta</taxon>
        <taxon>Magnoliopsida</taxon>
        <taxon>eudicotyledons</taxon>
        <taxon>Gunneridae</taxon>
        <taxon>Pentapetalae</taxon>
        <taxon>asterids</taxon>
        <taxon>lamiids</taxon>
        <taxon>Lamiales</taxon>
        <taxon>Oleaceae</taxon>
        <taxon>Forsythieae</taxon>
        <taxon>Forsythia</taxon>
    </lineage>
</organism>
<comment type="caution">
    <text evidence="2">The sequence shown here is derived from an EMBL/GenBank/DDBJ whole genome shotgun (WGS) entry which is preliminary data.</text>
</comment>
<evidence type="ECO:0000313" key="2">
    <source>
        <dbReference type="EMBL" id="KAL2477244.1"/>
    </source>
</evidence>
<reference evidence="3" key="1">
    <citation type="submission" date="2024-07" db="EMBL/GenBank/DDBJ databases">
        <title>Two chromosome-level genome assemblies of Korean endemic species Abeliophyllum distichum and Forsythia ovata (Oleaceae).</title>
        <authorList>
            <person name="Jang H."/>
        </authorList>
    </citation>
    <scope>NUCLEOTIDE SEQUENCE [LARGE SCALE GENOMIC DNA]</scope>
</reference>
<dbReference type="EMBL" id="JBFOLJ010000014">
    <property type="protein sequence ID" value="KAL2477244.1"/>
    <property type="molecule type" value="Genomic_DNA"/>
</dbReference>
<accession>A0ABD1QLY3</accession>
<protein>
    <submittedName>
        <fullName evidence="2">B3 domain-containing protein-like</fullName>
    </submittedName>
</protein>
<proteinExistence type="predicted"/>
<keyword evidence="1" id="KW-0175">Coiled coil</keyword>
<name>A0ABD1QLY3_9LAMI</name>
<evidence type="ECO:0000313" key="3">
    <source>
        <dbReference type="Proteomes" id="UP001604277"/>
    </source>
</evidence>
<keyword evidence="3" id="KW-1185">Reference proteome</keyword>
<gene>
    <name evidence="2" type="ORF">Fot_46258</name>
</gene>
<dbReference type="AlphaFoldDB" id="A0ABD1QLY3"/>
<sequence length="104" mass="12173">MILQRGTRQLEGFKVLGMDVGFLRSRLSFLVRIATKMRETLGSKMYAEAMLKRDCMEEEIHTLNSRLLELKQAKRKLDNDLDVLKVEAERLELIFEEEANTPWS</sequence>